<name>A0A059BVP2_EUCGR</name>
<dbReference type="FunFam" id="3.30.530.20:FF:000007">
    <property type="entry name" value="Major pollen allergen Bet v 1-A"/>
    <property type="match status" value="1"/>
</dbReference>
<dbReference type="GO" id="GO:0006952">
    <property type="term" value="P:defense response"/>
    <property type="evidence" value="ECO:0007669"/>
    <property type="project" value="UniProtKB-KW"/>
</dbReference>
<evidence type="ECO:0000256" key="2">
    <source>
        <dbReference type="ARBA" id="ARBA00022821"/>
    </source>
</evidence>
<feature type="domain" description="Bet v I/Major latex protein" evidence="4">
    <location>
        <begin position="1"/>
        <end position="151"/>
    </location>
</feature>
<evidence type="ECO:0000259" key="4">
    <source>
        <dbReference type="SMART" id="SM01037"/>
    </source>
</evidence>
<comment type="similarity">
    <text evidence="1">Belongs to the BetVI family.</text>
</comment>
<evidence type="ECO:0000313" key="5">
    <source>
        <dbReference type="EMBL" id="KCW70044.1"/>
    </source>
</evidence>
<dbReference type="OrthoDB" id="1845342at2759"/>
<dbReference type="CDD" id="cd07816">
    <property type="entry name" value="Bet_v1-like"/>
    <property type="match status" value="1"/>
</dbReference>
<dbReference type="GO" id="GO:0038023">
    <property type="term" value="F:signaling receptor activity"/>
    <property type="evidence" value="ECO:0000318"/>
    <property type="project" value="GO_Central"/>
</dbReference>
<dbReference type="Pfam" id="PF00407">
    <property type="entry name" value="Bet_v_1"/>
    <property type="match status" value="1"/>
</dbReference>
<dbReference type="STRING" id="71139.A0A059BVP2"/>
<dbReference type="GO" id="GO:0005737">
    <property type="term" value="C:cytoplasm"/>
    <property type="evidence" value="ECO:0000318"/>
    <property type="project" value="GO_Central"/>
</dbReference>
<keyword evidence="2" id="KW-0611">Plant defense</keyword>
<dbReference type="AlphaFoldDB" id="A0A059BVP2"/>
<evidence type="ECO:0000256" key="3">
    <source>
        <dbReference type="ARBA" id="ARBA00023265"/>
    </source>
</evidence>
<dbReference type="GO" id="GO:0005634">
    <property type="term" value="C:nucleus"/>
    <property type="evidence" value="ECO:0000318"/>
    <property type="project" value="GO_Central"/>
</dbReference>
<dbReference type="OMA" id="LVSIMIT"/>
<dbReference type="InParanoid" id="A0A059BVP2"/>
<proteinExistence type="inferred from homology"/>
<dbReference type="SMART" id="SM01037">
    <property type="entry name" value="Bet_v_1"/>
    <property type="match status" value="1"/>
</dbReference>
<dbReference type="GO" id="GO:0004864">
    <property type="term" value="F:protein phosphatase inhibitor activity"/>
    <property type="evidence" value="ECO:0000318"/>
    <property type="project" value="GO_Central"/>
</dbReference>
<dbReference type="EMBL" id="KK198758">
    <property type="protein sequence ID" value="KCW70044.1"/>
    <property type="molecule type" value="Genomic_DNA"/>
</dbReference>
<dbReference type="PANTHER" id="PTHR31213">
    <property type="entry name" value="OS08G0374000 PROTEIN-RELATED"/>
    <property type="match status" value="1"/>
</dbReference>
<dbReference type="InterPro" id="IPR050279">
    <property type="entry name" value="Plant_def-hormone_signal"/>
</dbReference>
<keyword evidence="3" id="KW-0568">Pathogenesis-related protein</keyword>
<evidence type="ECO:0000256" key="1">
    <source>
        <dbReference type="ARBA" id="ARBA00009744"/>
    </source>
</evidence>
<sequence>MKEAKTQATVNVGIDSLWKCLSKDLHSILPQVTPNFVQNAEVIDGDGSLGSVILFTFGPDVPKMKYQKEKIVELDESSHRIGLQVIEGGHLDLGFTFYKLSFQLTTVSEKQTLVDVMVAYDCETEETGSPSKSTASALACIKCLENHLLSNDAK</sequence>
<dbReference type="GO" id="GO:0010427">
    <property type="term" value="F:abscisic acid binding"/>
    <property type="evidence" value="ECO:0000318"/>
    <property type="project" value="GO_Central"/>
</dbReference>
<reference evidence="5" key="1">
    <citation type="submission" date="2013-07" db="EMBL/GenBank/DDBJ databases">
        <title>The genome of Eucalyptus grandis.</title>
        <authorList>
            <person name="Schmutz J."/>
            <person name="Hayes R."/>
            <person name="Myburg A."/>
            <person name="Tuskan G."/>
            <person name="Grattapaglia D."/>
            <person name="Rokhsar D.S."/>
        </authorList>
    </citation>
    <scope>NUCLEOTIDE SEQUENCE</scope>
    <source>
        <tissue evidence="5">Leaf extractions</tissue>
    </source>
</reference>
<dbReference type="SUPFAM" id="SSF55961">
    <property type="entry name" value="Bet v1-like"/>
    <property type="match status" value="1"/>
</dbReference>
<protein>
    <recommendedName>
        <fullName evidence="4">Bet v I/Major latex protein domain-containing protein</fullName>
    </recommendedName>
</protein>
<dbReference type="GO" id="GO:0009738">
    <property type="term" value="P:abscisic acid-activated signaling pathway"/>
    <property type="evidence" value="ECO:0000318"/>
    <property type="project" value="GO_Central"/>
</dbReference>
<dbReference type="InterPro" id="IPR000916">
    <property type="entry name" value="Bet_v_I/MLP"/>
</dbReference>
<dbReference type="KEGG" id="egr:104450158"/>
<dbReference type="PANTHER" id="PTHR31213:SF64">
    <property type="entry name" value="PHYTOHORMONE-BINDING PROTEIN"/>
    <property type="match status" value="1"/>
</dbReference>
<gene>
    <name evidence="5" type="ORF">EUGRSUZ_F03349</name>
</gene>
<organism evidence="5">
    <name type="scientific">Eucalyptus grandis</name>
    <name type="common">Flooded gum</name>
    <dbReference type="NCBI Taxonomy" id="71139"/>
    <lineage>
        <taxon>Eukaryota</taxon>
        <taxon>Viridiplantae</taxon>
        <taxon>Streptophyta</taxon>
        <taxon>Embryophyta</taxon>
        <taxon>Tracheophyta</taxon>
        <taxon>Spermatophyta</taxon>
        <taxon>Magnoliopsida</taxon>
        <taxon>eudicotyledons</taxon>
        <taxon>Gunneridae</taxon>
        <taxon>Pentapetalae</taxon>
        <taxon>rosids</taxon>
        <taxon>malvids</taxon>
        <taxon>Myrtales</taxon>
        <taxon>Myrtaceae</taxon>
        <taxon>Myrtoideae</taxon>
        <taxon>Eucalypteae</taxon>
        <taxon>Eucalyptus</taxon>
    </lineage>
</organism>
<dbReference type="Gene3D" id="3.30.530.20">
    <property type="match status" value="1"/>
</dbReference>
<accession>A0A059BVP2</accession>
<dbReference type="eggNOG" id="ENOG502S34N">
    <property type="taxonomic scope" value="Eukaryota"/>
</dbReference>
<dbReference type="InterPro" id="IPR023393">
    <property type="entry name" value="START-like_dom_sf"/>
</dbReference>
<dbReference type="Gramene" id="KCW70044">
    <property type="protein sequence ID" value="KCW70044"/>
    <property type="gene ID" value="EUGRSUZ_F03349"/>
</dbReference>